<evidence type="ECO:0000256" key="4">
    <source>
        <dbReference type="RuleBase" id="RU004514"/>
    </source>
</evidence>
<dbReference type="PIRSF" id="PIRSF004848">
    <property type="entry name" value="YBL036c_PLPDEIII"/>
    <property type="match status" value="1"/>
</dbReference>
<feature type="compositionally biased region" description="Basic and acidic residues" evidence="5">
    <location>
        <begin position="1"/>
        <end position="14"/>
    </location>
</feature>
<organism evidence="7 8">
    <name type="scientific">Thermopolyspora flexuosa</name>
    <dbReference type="NCBI Taxonomy" id="103836"/>
    <lineage>
        <taxon>Bacteria</taxon>
        <taxon>Bacillati</taxon>
        <taxon>Actinomycetota</taxon>
        <taxon>Actinomycetes</taxon>
        <taxon>Streptosporangiales</taxon>
        <taxon>Streptosporangiaceae</taxon>
        <taxon>Thermopolyspora</taxon>
    </lineage>
</organism>
<dbReference type="EMBL" id="VFPQ01000001">
    <property type="protein sequence ID" value="TQM76015.1"/>
    <property type="molecule type" value="Genomic_DNA"/>
</dbReference>
<gene>
    <name evidence="7" type="ORF">FHX40_2739</name>
</gene>
<dbReference type="GO" id="GO:0030170">
    <property type="term" value="F:pyridoxal phosphate binding"/>
    <property type="evidence" value="ECO:0007669"/>
    <property type="project" value="UniProtKB-UniRule"/>
</dbReference>
<dbReference type="Gene3D" id="3.20.20.10">
    <property type="entry name" value="Alanine racemase"/>
    <property type="match status" value="1"/>
</dbReference>
<comment type="caution">
    <text evidence="7">The sequence shown here is derived from an EMBL/GenBank/DDBJ whole genome shotgun (WGS) entry which is preliminary data.</text>
</comment>
<protein>
    <recommendedName>
        <fullName evidence="2">Pyridoxal phosphate homeostasis protein</fullName>
        <shortName evidence="2">PLP homeostasis protein</shortName>
    </recommendedName>
</protein>
<evidence type="ECO:0000313" key="8">
    <source>
        <dbReference type="Proteomes" id="UP000319213"/>
    </source>
</evidence>
<dbReference type="NCBIfam" id="TIGR00044">
    <property type="entry name" value="YggS family pyridoxal phosphate-dependent enzyme"/>
    <property type="match status" value="1"/>
</dbReference>
<dbReference type="PANTHER" id="PTHR10146:SF14">
    <property type="entry name" value="PYRIDOXAL PHOSPHATE HOMEOSTASIS PROTEIN"/>
    <property type="match status" value="1"/>
</dbReference>
<dbReference type="PROSITE" id="PS01211">
    <property type="entry name" value="UPF0001"/>
    <property type="match status" value="1"/>
</dbReference>
<dbReference type="Pfam" id="PF01168">
    <property type="entry name" value="Ala_racemase_N"/>
    <property type="match status" value="1"/>
</dbReference>
<dbReference type="InterPro" id="IPR001608">
    <property type="entry name" value="Ala_racemase_N"/>
</dbReference>
<evidence type="ECO:0000256" key="5">
    <source>
        <dbReference type="SAM" id="MobiDB-lite"/>
    </source>
</evidence>
<dbReference type="CDD" id="cd00635">
    <property type="entry name" value="PLPDE_III_YBL036c_like"/>
    <property type="match status" value="1"/>
</dbReference>
<feature type="modified residue" description="N6-(pyridoxal phosphate)lysine" evidence="2 3">
    <location>
        <position position="61"/>
    </location>
</feature>
<comment type="similarity">
    <text evidence="2 4">Belongs to the pyridoxal phosphate-binding protein YggS/PROSC family.</text>
</comment>
<dbReference type="PANTHER" id="PTHR10146">
    <property type="entry name" value="PROLINE SYNTHETASE CO-TRANSCRIBED BACTERIAL HOMOLOG PROTEIN"/>
    <property type="match status" value="1"/>
</dbReference>
<feature type="domain" description="Alanine racemase N-terminal" evidence="6">
    <location>
        <begin position="44"/>
        <end position="249"/>
    </location>
</feature>
<evidence type="ECO:0000259" key="6">
    <source>
        <dbReference type="Pfam" id="PF01168"/>
    </source>
</evidence>
<dbReference type="OrthoDB" id="9804072at2"/>
<feature type="region of interest" description="Disordered" evidence="5">
    <location>
        <begin position="1"/>
        <end position="28"/>
    </location>
</feature>
<proteinExistence type="inferred from homology"/>
<comment type="function">
    <text evidence="2">Pyridoxal 5'-phosphate (PLP)-binding protein, which is involved in PLP homeostasis.</text>
</comment>
<evidence type="ECO:0000256" key="1">
    <source>
        <dbReference type="ARBA" id="ARBA00022898"/>
    </source>
</evidence>
<sequence length="255" mass="26795">MSGTRTVDDRERPDPAGPAADPEARRAELARGLAEVERRIAEACAAAGRSRDEVTLIAVTKTYPASDVRTLVELGVTHIGENRDQEASAKAAACADLPITWHFIGQLQTNKARSVARYAAMVHSVDRPRLVRALGAAAVRAGREVDCLVQVALEREPDPARGGVPPAGVAEIADAIAATEGLRLAGVMAVAPLGEDPAPAFARLAEVAQAVRKDHPEARVISAGMSGDLHQAIANGATHVRVGTALLGRRKPFVR</sequence>
<keyword evidence="1 2" id="KW-0663">Pyridoxal phosphate</keyword>
<reference evidence="7 8" key="1">
    <citation type="submission" date="2019-06" db="EMBL/GenBank/DDBJ databases">
        <title>Sequencing the genomes of 1000 actinobacteria strains.</title>
        <authorList>
            <person name="Klenk H.-P."/>
        </authorList>
    </citation>
    <scope>NUCLEOTIDE SEQUENCE [LARGE SCALE GENOMIC DNA]</scope>
    <source>
        <strain evidence="7 8">DSM 43186</strain>
    </source>
</reference>
<name>A0A543IZL0_9ACTN</name>
<evidence type="ECO:0000313" key="7">
    <source>
        <dbReference type="EMBL" id="TQM76015.1"/>
    </source>
</evidence>
<dbReference type="Proteomes" id="UP000319213">
    <property type="component" value="Unassembled WGS sequence"/>
</dbReference>
<evidence type="ECO:0000256" key="2">
    <source>
        <dbReference type="HAMAP-Rule" id="MF_02087"/>
    </source>
</evidence>
<dbReference type="SUPFAM" id="SSF51419">
    <property type="entry name" value="PLP-binding barrel"/>
    <property type="match status" value="1"/>
</dbReference>
<comment type="cofactor">
    <cofactor evidence="3">
        <name>pyridoxal 5'-phosphate</name>
        <dbReference type="ChEBI" id="CHEBI:597326"/>
    </cofactor>
</comment>
<dbReference type="InterPro" id="IPR029066">
    <property type="entry name" value="PLP-binding_barrel"/>
</dbReference>
<dbReference type="HAMAP" id="MF_02087">
    <property type="entry name" value="PLP_homeostasis"/>
    <property type="match status" value="1"/>
</dbReference>
<dbReference type="AlphaFoldDB" id="A0A543IZL0"/>
<keyword evidence="8" id="KW-1185">Reference proteome</keyword>
<dbReference type="InterPro" id="IPR011078">
    <property type="entry name" value="PyrdxlP_homeostasis"/>
</dbReference>
<accession>A0A543IZL0</accession>
<evidence type="ECO:0000256" key="3">
    <source>
        <dbReference type="PIRSR" id="PIRSR004848-1"/>
    </source>
</evidence>